<reference evidence="4" key="1">
    <citation type="submission" date="2010-05" db="EMBL/GenBank/DDBJ databases">
        <title>The genome sequence of Magnaporthe poae strain ATCC 64411.</title>
        <authorList>
            <person name="Ma L.-J."/>
            <person name="Dead R."/>
            <person name="Young S."/>
            <person name="Zeng Q."/>
            <person name="Koehrsen M."/>
            <person name="Alvarado L."/>
            <person name="Berlin A."/>
            <person name="Chapman S.B."/>
            <person name="Chen Z."/>
            <person name="Freedman E."/>
            <person name="Gellesch M."/>
            <person name="Goldberg J."/>
            <person name="Griggs A."/>
            <person name="Gujja S."/>
            <person name="Heilman E.R."/>
            <person name="Heiman D."/>
            <person name="Hepburn T."/>
            <person name="Howarth C."/>
            <person name="Jen D."/>
            <person name="Larson L."/>
            <person name="Mehta T."/>
            <person name="Neiman D."/>
            <person name="Pearson M."/>
            <person name="Roberts A."/>
            <person name="Saif S."/>
            <person name="Shea T."/>
            <person name="Shenoy N."/>
            <person name="Sisk P."/>
            <person name="Stolte C."/>
            <person name="Sykes S."/>
            <person name="Walk T."/>
            <person name="White J."/>
            <person name="Yandava C."/>
            <person name="Haas B."/>
            <person name="Nusbaum C."/>
            <person name="Birren B."/>
        </authorList>
    </citation>
    <scope>NUCLEOTIDE SEQUENCE [LARGE SCALE GENOMIC DNA]</scope>
    <source>
        <strain evidence="4">ATCC 64411 / 73-15</strain>
    </source>
</reference>
<evidence type="ECO:0000256" key="1">
    <source>
        <dbReference type="SAM" id="MobiDB-lite"/>
    </source>
</evidence>
<proteinExistence type="predicted"/>
<reference evidence="2" key="2">
    <citation type="submission" date="2010-05" db="EMBL/GenBank/DDBJ databases">
        <title>The Genome Sequence of Magnaporthe poae strain ATCC 64411.</title>
        <authorList>
            <consortium name="The Broad Institute Genome Sequencing Platform"/>
            <consortium name="Broad Institute Genome Sequencing Center for Infectious Disease"/>
            <person name="Ma L.-J."/>
            <person name="Dead R."/>
            <person name="Young S."/>
            <person name="Zeng Q."/>
            <person name="Koehrsen M."/>
            <person name="Alvarado L."/>
            <person name="Berlin A."/>
            <person name="Chapman S.B."/>
            <person name="Chen Z."/>
            <person name="Freedman E."/>
            <person name="Gellesch M."/>
            <person name="Goldberg J."/>
            <person name="Griggs A."/>
            <person name="Gujja S."/>
            <person name="Heilman E.R."/>
            <person name="Heiman D."/>
            <person name="Hepburn T."/>
            <person name="Howarth C."/>
            <person name="Jen D."/>
            <person name="Larson L."/>
            <person name="Mehta T."/>
            <person name="Neiman D."/>
            <person name="Pearson M."/>
            <person name="Roberts A."/>
            <person name="Saif S."/>
            <person name="Shea T."/>
            <person name="Shenoy N."/>
            <person name="Sisk P."/>
            <person name="Stolte C."/>
            <person name="Sykes S."/>
            <person name="Walk T."/>
            <person name="White J."/>
            <person name="Yandava C."/>
            <person name="Haas B."/>
            <person name="Nusbaum C."/>
            <person name="Birren B."/>
        </authorList>
    </citation>
    <scope>NUCLEOTIDE SEQUENCE</scope>
    <source>
        <strain evidence="2">ATCC 64411</strain>
    </source>
</reference>
<feature type="compositionally biased region" description="Polar residues" evidence="1">
    <location>
        <begin position="72"/>
        <end position="86"/>
    </location>
</feature>
<feature type="region of interest" description="Disordered" evidence="1">
    <location>
        <begin position="45"/>
        <end position="86"/>
    </location>
</feature>
<reference evidence="3" key="5">
    <citation type="submission" date="2015-06" db="UniProtKB">
        <authorList>
            <consortium name="EnsemblFungi"/>
        </authorList>
    </citation>
    <scope>IDENTIFICATION</scope>
    <source>
        <strain evidence="3">ATCC 64411</strain>
    </source>
</reference>
<accession>A0A0C4DVA9</accession>
<dbReference type="EnsemblFungi" id="MAPG_03911T0">
    <property type="protein sequence ID" value="MAPG_03911T0"/>
    <property type="gene ID" value="MAPG_03911"/>
</dbReference>
<dbReference type="EMBL" id="GL876968">
    <property type="protein sequence ID" value="KLU84877.1"/>
    <property type="molecule type" value="Genomic_DNA"/>
</dbReference>
<evidence type="ECO:0000313" key="4">
    <source>
        <dbReference type="Proteomes" id="UP000011715"/>
    </source>
</evidence>
<dbReference type="AlphaFoldDB" id="A0A0C4DVA9"/>
<evidence type="ECO:0000313" key="3">
    <source>
        <dbReference type="EnsemblFungi" id="MAPG_03911T0"/>
    </source>
</evidence>
<name>A0A0C4DVA9_MAGP6</name>
<evidence type="ECO:0000313" key="2">
    <source>
        <dbReference type="EMBL" id="KLU84877.1"/>
    </source>
</evidence>
<dbReference type="EMBL" id="ADBL01000923">
    <property type="status" value="NOT_ANNOTATED_CDS"/>
    <property type="molecule type" value="Genomic_DNA"/>
</dbReference>
<reference evidence="3" key="4">
    <citation type="journal article" date="2015" name="G3 (Bethesda)">
        <title>Genome sequences of three phytopathogenic species of the Magnaporthaceae family of fungi.</title>
        <authorList>
            <person name="Okagaki L.H."/>
            <person name="Nunes C.C."/>
            <person name="Sailsbery J."/>
            <person name="Clay B."/>
            <person name="Brown D."/>
            <person name="John T."/>
            <person name="Oh Y."/>
            <person name="Young N."/>
            <person name="Fitzgerald M."/>
            <person name="Haas B.J."/>
            <person name="Zeng Q."/>
            <person name="Young S."/>
            <person name="Adiconis X."/>
            <person name="Fan L."/>
            <person name="Levin J.Z."/>
            <person name="Mitchell T.K."/>
            <person name="Okubara P.A."/>
            <person name="Farman M.L."/>
            <person name="Kohn L.M."/>
            <person name="Birren B."/>
            <person name="Ma L.-J."/>
            <person name="Dean R.A."/>
        </authorList>
    </citation>
    <scope>NUCLEOTIDE SEQUENCE</scope>
    <source>
        <strain evidence="3">ATCC 64411 / 73-15</strain>
    </source>
</reference>
<dbReference type="VEuPathDB" id="FungiDB:MAPG_03911"/>
<keyword evidence="4" id="KW-1185">Reference proteome</keyword>
<reference evidence="2" key="3">
    <citation type="submission" date="2011-03" db="EMBL/GenBank/DDBJ databases">
        <title>Annotation of Magnaporthe poae ATCC 64411.</title>
        <authorList>
            <person name="Ma L.-J."/>
            <person name="Dead R."/>
            <person name="Young S.K."/>
            <person name="Zeng Q."/>
            <person name="Gargeya S."/>
            <person name="Fitzgerald M."/>
            <person name="Haas B."/>
            <person name="Abouelleil A."/>
            <person name="Alvarado L."/>
            <person name="Arachchi H.M."/>
            <person name="Berlin A."/>
            <person name="Brown A."/>
            <person name="Chapman S.B."/>
            <person name="Chen Z."/>
            <person name="Dunbar C."/>
            <person name="Freedman E."/>
            <person name="Gearin G."/>
            <person name="Gellesch M."/>
            <person name="Goldberg J."/>
            <person name="Griggs A."/>
            <person name="Gujja S."/>
            <person name="Heiman D."/>
            <person name="Howarth C."/>
            <person name="Larson L."/>
            <person name="Lui A."/>
            <person name="MacDonald P.J.P."/>
            <person name="Mehta T."/>
            <person name="Montmayeur A."/>
            <person name="Murphy C."/>
            <person name="Neiman D."/>
            <person name="Pearson M."/>
            <person name="Priest M."/>
            <person name="Roberts A."/>
            <person name="Saif S."/>
            <person name="Shea T."/>
            <person name="Shenoy N."/>
            <person name="Sisk P."/>
            <person name="Stolte C."/>
            <person name="Sykes S."/>
            <person name="Yandava C."/>
            <person name="Wortman J."/>
            <person name="Nusbaum C."/>
            <person name="Birren B."/>
        </authorList>
    </citation>
    <scope>NUCLEOTIDE SEQUENCE</scope>
    <source>
        <strain evidence="2">ATCC 64411</strain>
    </source>
</reference>
<protein>
    <submittedName>
        <fullName evidence="2 3">Uncharacterized protein</fullName>
    </submittedName>
</protein>
<gene>
    <name evidence="2" type="ORF">MAPG_03911</name>
</gene>
<organism evidence="3 4">
    <name type="scientific">Magnaporthiopsis poae (strain ATCC 64411 / 73-15)</name>
    <name type="common">Kentucky bluegrass fungus</name>
    <name type="synonym">Magnaporthe poae</name>
    <dbReference type="NCBI Taxonomy" id="644358"/>
    <lineage>
        <taxon>Eukaryota</taxon>
        <taxon>Fungi</taxon>
        <taxon>Dikarya</taxon>
        <taxon>Ascomycota</taxon>
        <taxon>Pezizomycotina</taxon>
        <taxon>Sordariomycetes</taxon>
        <taxon>Sordariomycetidae</taxon>
        <taxon>Magnaporthales</taxon>
        <taxon>Magnaporthaceae</taxon>
        <taxon>Magnaporthiopsis</taxon>
    </lineage>
</organism>
<dbReference type="Proteomes" id="UP000011715">
    <property type="component" value="Unassembled WGS sequence"/>
</dbReference>
<sequence length="86" mass="9544">MSKLESEQISRSQWQLACHLPSEEGSLRQRTTIQIPGDAKQLYSSIQRPGRSGGMVPSPRRPGATLDEHPTDSTPTFYQTFNLDAA</sequence>